<evidence type="ECO:0000313" key="9">
    <source>
        <dbReference type="Proteomes" id="UP000078354"/>
    </source>
</evidence>
<gene>
    <name evidence="8" type="ORF">PMA3_19265</name>
</gene>
<keyword evidence="3 6" id="KW-1133">Transmembrane helix</keyword>
<dbReference type="GO" id="GO:0022857">
    <property type="term" value="F:transmembrane transporter activity"/>
    <property type="evidence" value="ECO:0007669"/>
    <property type="project" value="InterPro"/>
</dbReference>
<feature type="transmembrane region" description="Helical" evidence="6">
    <location>
        <begin position="335"/>
        <end position="356"/>
    </location>
</feature>
<dbReference type="InterPro" id="IPR000849">
    <property type="entry name" value="Sugar_P_transporter"/>
</dbReference>
<reference evidence="8 9" key="1">
    <citation type="journal article" date="2018" name="Syst. Appl. Microbiol.">
        <title>Pseudomonas silesiensis sp. nov. strain A3T isolated from a biological pesticide sewage treatment plant and analysis of the complete genome sequence.</title>
        <authorList>
            <person name="Kaminski M.A."/>
            <person name="Furmanczyk E.M."/>
            <person name="Sobczak A."/>
            <person name="Dziembowski A."/>
            <person name="Lipinski L."/>
        </authorList>
    </citation>
    <scope>NUCLEOTIDE SEQUENCE [LARGE SCALE GENOMIC DNA]</scope>
    <source>
        <strain evidence="8 9">A3</strain>
    </source>
</reference>
<dbReference type="PROSITE" id="PS50850">
    <property type="entry name" value="MFS"/>
    <property type="match status" value="1"/>
</dbReference>
<dbReference type="Proteomes" id="UP000078354">
    <property type="component" value="Chromosome"/>
</dbReference>
<evidence type="ECO:0000313" key="8">
    <source>
        <dbReference type="EMBL" id="ANJ57165.1"/>
    </source>
</evidence>
<accession>A0A191YWA1</accession>
<feature type="transmembrane region" description="Helical" evidence="6">
    <location>
        <begin position="40"/>
        <end position="61"/>
    </location>
</feature>
<keyword evidence="4 6" id="KW-0472">Membrane</keyword>
<dbReference type="GO" id="GO:0016020">
    <property type="term" value="C:membrane"/>
    <property type="evidence" value="ECO:0007669"/>
    <property type="project" value="UniProtKB-SubCell"/>
</dbReference>
<feature type="transmembrane region" description="Helical" evidence="6">
    <location>
        <begin position="376"/>
        <end position="393"/>
    </location>
</feature>
<dbReference type="PANTHER" id="PTHR11662">
    <property type="entry name" value="SOLUTE CARRIER FAMILY 17"/>
    <property type="match status" value="1"/>
</dbReference>
<dbReference type="InterPro" id="IPR036259">
    <property type="entry name" value="MFS_trans_sf"/>
</dbReference>
<dbReference type="KEGG" id="psil:PMA3_19265"/>
<organism evidence="8 9">
    <name type="scientific">Pseudomonas silesiensis</name>
    <dbReference type="NCBI Taxonomy" id="1853130"/>
    <lineage>
        <taxon>Bacteria</taxon>
        <taxon>Pseudomonadati</taxon>
        <taxon>Pseudomonadota</taxon>
        <taxon>Gammaproteobacteria</taxon>
        <taxon>Pseudomonadales</taxon>
        <taxon>Pseudomonadaceae</taxon>
        <taxon>Pseudomonas</taxon>
    </lineage>
</organism>
<evidence type="ECO:0000256" key="2">
    <source>
        <dbReference type="ARBA" id="ARBA00022692"/>
    </source>
</evidence>
<comment type="subcellular location">
    <subcellularLocation>
        <location evidence="1">Membrane</location>
        <topology evidence="1">Multi-pass membrane protein</topology>
    </subcellularLocation>
</comment>
<dbReference type="AlphaFoldDB" id="A0A191YWA1"/>
<feature type="transmembrane region" description="Helical" evidence="6">
    <location>
        <begin position="268"/>
        <end position="289"/>
    </location>
</feature>
<evidence type="ECO:0000256" key="6">
    <source>
        <dbReference type="SAM" id="Phobius"/>
    </source>
</evidence>
<dbReference type="PANTHER" id="PTHR11662:SF446">
    <property type="entry name" value="SODIUM-DEPENDENT PHOSPHATE TRANSPORT PROTEIN 1, CHLOROPLASTIC"/>
    <property type="match status" value="1"/>
</dbReference>
<evidence type="ECO:0000256" key="5">
    <source>
        <dbReference type="ARBA" id="ARBA00038514"/>
    </source>
</evidence>
<dbReference type="STRING" id="1853130.PMA3_19265"/>
<dbReference type="EMBL" id="CP014870">
    <property type="protein sequence ID" value="ANJ57165.1"/>
    <property type="molecule type" value="Genomic_DNA"/>
</dbReference>
<comment type="similarity">
    <text evidence="5">Belongs to the major facilitator superfamily. Phthalate permease family.</text>
</comment>
<sequence length="438" mass="47144">MKPLKKYQSITVVFLLLIGIVNYLDRSALSIANTSIQKDMMISPSQMGILLSAFSIAYAFAQLPMGMIIDRLGSKIALGASLLAWSVAQSTFGMVNSFAGFMGLRVLLGIGEAPMFPSAAKALSEWFDANERGTPTGIVWSSTCIGPCLAPPLLTLFMVNFGWRGMFIITGAIGIVLAVCWLAFYKSKAQYLAELAAEGKPLPTEKTAPVQAVDPQAPKVSYFAGWLDLFKHRSTWGAVLGFMGVIYMLWLHLTWLPGYFEREHGMNLYKTAWLVSLAYGFGAVGTIVAGRFCDRLVRRGMSILASRKFGVITGLVLAALFTVPLSFVTGLTGCIILLCLALFSINMASATAWMIVNTIVDSRRVASFGSIQNFGGYIAGSVAPIVTGFSIQYSGSFNTAFMISAVVALCSALAYYLLLNAPISDAEPAPEHIVGVTE</sequence>
<dbReference type="Pfam" id="PF07690">
    <property type="entry name" value="MFS_1"/>
    <property type="match status" value="1"/>
</dbReference>
<dbReference type="SUPFAM" id="SSF103473">
    <property type="entry name" value="MFS general substrate transporter"/>
    <property type="match status" value="1"/>
</dbReference>
<dbReference type="Gene3D" id="1.20.1250.20">
    <property type="entry name" value="MFS general substrate transporter like domains"/>
    <property type="match status" value="2"/>
</dbReference>
<dbReference type="InterPro" id="IPR011701">
    <property type="entry name" value="MFS"/>
</dbReference>
<feature type="transmembrane region" description="Helical" evidence="6">
    <location>
        <begin position="236"/>
        <end position="256"/>
    </location>
</feature>
<keyword evidence="9" id="KW-1185">Reference proteome</keyword>
<protein>
    <recommendedName>
        <fullName evidence="7">Major facilitator superfamily (MFS) profile domain-containing protein</fullName>
    </recommendedName>
</protein>
<dbReference type="CDD" id="cd17319">
    <property type="entry name" value="MFS_ExuT_GudP_like"/>
    <property type="match status" value="1"/>
</dbReference>
<feature type="transmembrane region" description="Helical" evidence="6">
    <location>
        <begin position="161"/>
        <end position="184"/>
    </location>
</feature>
<feature type="transmembrane region" description="Helical" evidence="6">
    <location>
        <begin position="399"/>
        <end position="418"/>
    </location>
</feature>
<feature type="transmembrane region" description="Helical" evidence="6">
    <location>
        <begin position="82"/>
        <end position="108"/>
    </location>
</feature>
<proteinExistence type="inferred from homology"/>
<dbReference type="InterPro" id="IPR020846">
    <property type="entry name" value="MFS_dom"/>
</dbReference>
<evidence type="ECO:0000256" key="4">
    <source>
        <dbReference type="ARBA" id="ARBA00023136"/>
    </source>
</evidence>
<evidence type="ECO:0000259" key="7">
    <source>
        <dbReference type="PROSITE" id="PS50850"/>
    </source>
</evidence>
<dbReference type="InterPro" id="IPR050382">
    <property type="entry name" value="MFS_Na/Anion_cotransporter"/>
</dbReference>
<dbReference type="RefSeq" id="WP_064678672.1">
    <property type="nucleotide sequence ID" value="NZ_CP014870.1"/>
</dbReference>
<dbReference type="OrthoDB" id="8596007at2"/>
<feature type="transmembrane region" description="Helical" evidence="6">
    <location>
        <begin position="309"/>
        <end position="329"/>
    </location>
</feature>
<evidence type="ECO:0000256" key="3">
    <source>
        <dbReference type="ARBA" id="ARBA00022989"/>
    </source>
</evidence>
<keyword evidence="2 6" id="KW-0812">Transmembrane</keyword>
<feature type="domain" description="Major facilitator superfamily (MFS) profile" evidence="7">
    <location>
        <begin position="11"/>
        <end position="423"/>
    </location>
</feature>
<name>A0A191YWA1_9PSED</name>
<dbReference type="PIRSF" id="PIRSF002808">
    <property type="entry name" value="Hexose_phosphate_transp"/>
    <property type="match status" value="1"/>
</dbReference>
<evidence type="ECO:0000256" key="1">
    <source>
        <dbReference type="ARBA" id="ARBA00004141"/>
    </source>
</evidence>